<feature type="region of interest" description="Disordered" evidence="1">
    <location>
        <begin position="72"/>
        <end position="100"/>
    </location>
</feature>
<proteinExistence type="predicted"/>
<evidence type="ECO:0000313" key="3">
    <source>
        <dbReference type="Proteomes" id="UP001497482"/>
    </source>
</evidence>
<feature type="compositionally biased region" description="Polar residues" evidence="1">
    <location>
        <begin position="78"/>
        <end position="97"/>
    </location>
</feature>
<feature type="region of interest" description="Disordered" evidence="1">
    <location>
        <begin position="116"/>
        <end position="168"/>
    </location>
</feature>
<dbReference type="Proteomes" id="UP001497482">
    <property type="component" value="Chromosome 8"/>
</dbReference>
<evidence type="ECO:0000256" key="1">
    <source>
        <dbReference type="SAM" id="MobiDB-lite"/>
    </source>
</evidence>
<protein>
    <submittedName>
        <fullName evidence="2">Uncharacterized protein</fullName>
    </submittedName>
</protein>
<sequence>MFTCLPSKLPKQLGKFQSLQKLAATVCHWATVGDGRKCSCSAFHNASHVSVTILEAVELAILKFRLGSRSRPKHIDNARQSASHFNKIRSSVATQPGGQYGDRVLRLKALSLASDSKPERLTRPAVSSSSEWEGPEPVYDDESSDPESLSPRFSPEPLSPASSPEPCL</sequence>
<keyword evidence="3" id="KW-1185">Reference proteome</keyword>
<evidence type="ECO:0000313" key="2">
    <source>
        <dbReference type="EMBL" id="CAL1614554.1"/>
    </source>
</evidence>
<accession>A0AAV2MN48</accession>
<dbReference type="EMBL" id="OZ035830">
    <property type="protein sequence ID" value="CAL1614554.1"/>
    <property type="molecule type" value="Genomic_DNA"/>
</dbReference>
<organism evidence="2 3">
    <name type="scientific">Knipowitschia caucasica</name>
    <name type="common">Caucasian dwarf goby</name>
    <name type="synonym">Pomatoschistus caucasicus</name>
    <dbReference type="NCBI Taxonomy" id="637954"/>
    <lineage>
        <taxon>Eukaryota</taxon>
        <taxon>Metazoa</taxon>
        <taxon>Chordata</taxon>
        <taxon>Craniata</taxon>
        <taxon>Vertebrata</taxon>
        <taxon>Euteleostomi</taxon>
        <taxon>Actinopterygii</taxon>
        <taxon>Neopterygii</taxon>
        <taxon>Teleostei</taxon>
        <taxon>Neoteleostei</taxon>
        <taxon>Acanthomorphata</taxon>
        <taxon>Gobiaria</taxon>
        <taxon>Gobiiformes</taxon>
        <taxon>Gobioidei</taxon>
        <taxon>Gobiidae</taxon>
        <taxon>Gobiinae</taxon>
        <taxon>Knipowitschia</taxon>
    </lineage>
</organism>
<name>A0AAV2MN48_KNICA</name>
<gene>
    <name evidence="2" type="ORF">KC01_LOCUS40590</name>
</gene>
<feature type="compositionally biased region" description="Low complexity" evidence="1">
    <location>
        <begin position="146"/>
        <end position="168"/>
    </location>
</feature>
<reference evidence="2 3" key="1">
    <citation type="submission" date="2024-04" db="EMBL/GenBank/DDBJ databases">
        <authorList>
            <person name="Waldvogel A.-M."/>
            <person name="Schoenle A."/>
        </authorList>
    </citation>
    <scope>NUCLEOTIDE SEQUENCE [LARGE SCALE GENOMIC DNA]</scope>
</reference>
<dbReference type="AlphaFoldDB" id="A0AAV2MN48"/>